<feature type="compositionally biased region" description="Basic and acidic residues" evidence="1">
    <location>
        <begin position="74"/>
        <end position="88"/>
    </location>
</feature>
<evidence type="ECO:0000313" key="3">
    <source>
        <dbReference type="Proteomes" id="UP000553632"/>
    </source>
</evidence>
<feature type="region of interest" description="Disordered" evidence="1">
    <location>
        <begin position="74"/>
        <end position="98"/>
    </location>
</feature>
<organism evidence="2 3">
    <name type="scientific">Perkinsus olseni</name>
    <name type="common">Perkinsus atlanticus</name>
    <dbReference type="NCBI Taxonomy" id="32597"/>
    <lineage>
        <taxon>Eukaryota</taxon>
        <taxon>Sar</taxon>
        <taxon>Alveolata</taxon>
        <taxon>Perkinsozoa</taxon>
        <taxon>Perkinsea</taxon>
        <taxon>Perkinsida</taxon>
        <taxon>Perkinsidae</taxon>
        <taxon>Perkinsus</taxon>
    </lineage>
</organism>
<reference evidence="2 3" key="1">
    <citation type="submission" date="2020-04" db="EMBL/GenBank/DDBJ databases">
        <title>Perkinsus olseni comparative genomics.</title>
        <authorList>
            <person name="Bogema D.R."/>
        </authorList>
    </citation>
    <scope>NUCLEOTIDE SEQUENCE [LARGE SCALE GENOMIC DNA]</scope>
    <source>
        <strain evidence="2 3">ATCC PRA-207</strain>
    </source>
</reference>
<accession>A0A7J6Q622</accession>
<comment type="caution">
    <text evidence="2">The sequence shown here is derived from an EMBL/GenBank/DDBJ whole genome shotgun (WGS) entry which is preliminary data.</text>
</comment>
<sequence length="121" mass="12809">YQVLREVVALCAEASPNDDTLKAAVGVVASSSSSSSIQLDTGVSSSQYTPAELVAAVALVRAWWMAYYTQEGDHNHEQQQQSLEEHNGDSSSSSNKRGDVDMTTALCNVGSIIIIIVSCAS</sequence>
<proteinExistence type="predicted"/>
<evidence type="ECO:0000256" key="1">
    <source>
        <dbReference type="SAM" id="MobiDB-lite"/>
    </source>
</evidence>
<dbReference type="Proteomes" id="UP000553632">
    <property type="component" value="Unassembled WGS sequence"/>
</dbReference>
<evidence type="ECO:0000313" key="2">
    <source>
        <dbReference type="EMBL" id="KAF4703687.1"/>
    </source>
</evidence>
<name>A0A7J6Q622_PEROL</name>
<gene>
    <name evidence="2" type="ORF">FOZ63_020007</name>
</gene>
<feature type="non-terminal residue" evidence="2">
    <location>
        <position position="121"/>
    </location>
</feature>
<keyword evidence="3" id="KW-1185">Reference proteome</keyword>
<dbReference type="AlphaFoldDB" id="A0A7J6Q622"/>
<dbReference type="EMBL" id="JABANO010035319">
    <property type="protein sequence ID" value="KAF4703687.1"/>
    <property type="molecule type" value="Genomic_DNA"/>
</dbReference>
<protein>
    <submittedName>
        <fullName evidence="2">Uncharacterized protein</fullName>
    </submittedName>
</protein>